<keyword evidence="6 18" id="KW-0548">Nucleotidyltransferase</keyword>
<dbReference type="GO" id="GO:0005737">
    <property type="term" value="C:cytoplasm"/>
    <property type="evidence" value="ECO:0007669"/>
    <property type="project" value="UniProtKB-SubCell"/>
</dbReference>
<evidence type="ECO:0000256" key="8">
    <source>
        <dbReference type="ARBA" id="ARBA00022737"/>
    </source>
</evidence>
<feature type="binding site" evidence="18">
    <location>
        <position position="83"/>
    </location>
    <ligand>
        <name>UDP-N-acetyl-alpha-D-glucosamine</name>
        <dbReference type="ChEBI" id="CHEBI:57705"/>
    </ligand>
</feature>
<evidence type="ECO:0000256" key="6">
    <source>
        <dbReference type="ARBA" id="ARBA00022695"/>
    </source>
</evidence>
<dbReference type="PROSITE" id="PS00101">
    <property type="entry name" value="HEXAPEP_TRANSFERASES"/>
    <property type="match status" value="1"/>
</dbReference>
<evidence type="ECO:0000256" key="15">
    <source>
        <dbReference type="ARBA" id="ARBA00048247"/>
    </source>
</evidence>
<keyword evidence="13 18" id="KW-0012">Acyltransferase</keyword>
<evidence type="ECO:0000256" key="10">
    <source>
        <dbReference type="ARBA" id="ARBA00022960"/>
    </source>
</evidence>
<dbReference type="InterPro" id="IPR005882">
    <property type="entry name" value="Bifunctional_GlmU"/>
</dbReference>
<dbReference type="CDD" id="cd03353">
    <property type="entry name" value="LbH_GlmU_C"/>
    <property type="match status" value="1"/>
</dbReference>
<keyword evidence="11 18" id="KW-0573">Peptidoglycan synthesis</keyword>
<comment type="function">
    <text evidence="17 18">Catalyzes the last two sequential reactions in the de novo biosynthetic pathway for UDP-N-acetylglucosamine (UDP-GlcNAc). The C-terminal domain catalyzes the transfer of acetyl group from acetyl coenzyme A to glucosamine-1-phosphate (GlcN-1-P) to produce N-acetylglucosamine-1-phosphate (GlcNAc-1-P), which is converted into UDP-GlcNAc by the transfer of uridine 5-monophosphate (from uridine 5-triphosphate), a reaction catalyzed by the N-terminal domain.</text>
</comment>
<dbReference type="GO" id="GO:0008360">
    <property type="term" value="P:regulation of cell shape"/>
    <property type="evidence" value="ECO:0007669"/>
    <property type="project" value="UniProtKB-KW"/>
</dbReference>
<evidence type="ECO:0000256" key="2">
    <source>
        <dbReference type="ARBA" id="ARBA00007707"/>
    </source>
</evidence>
<comment type="caution">
    <text evidence="18">Lacks conserved residue(s) required for the propagation of feature annotation.</text>
</comment>
<dbReference type="GO" id="GO:0003977">
    <property type="term" value="F:UDP-N-acetylglucosamine diphosphorylase activity"/>
    <property type="evidence" value="ECO:0007669"/>
    <property type="project" value="UniProtKB-UniRule"/>
</dbReference>
<dbReference type="AlphaFoldDB" id="A0A560HP92"/>
<evidence type="ECO:0000259" key="20">
    <source>
        <dbReference type="Pfam" id="PF12804"/>
    </source>
</evidence>
<keyword evidence="10 18" id="KW-0133">Cell shape</keyword>
<evidence type="ECO:0000256" key="4">
    <source>
        <dbReference type="ARBA" id="ARBA00022490"/>
    </source>
</evidence>
<dbReference type="PANTHER" id="PTHR43584:SF3">
    <property type="entry name" value="BIFUNCTIONAL PROTEIN GLMU"/>
    <property type="match status" value="1"/>
</dbReference>
<evidence type="ECO:0000256" key="9">
    <source>
        <dbReference type="ARBA" id="ARBA00022842"/>
    </source>
</evidence>
<feature type="signal peptide" evidence="19">
    <location>
        <begin position="1"/>
        <end position="21"/>
    </location>
</feature>
<dbReference type="InterPro" id="IPR038009">
    <property type="entry name" value="GlmU_C_LbH"/>
</dbReference>
<dbReference type="OrthoDB" id="9775031at2"/>
<evidence type="ECO:0000256" key="12">
    <source>
        <dbReference type="ARBA" id="ARBA00023268"/>
    </source>
</evidence>
<feature type="binding site" evidence="18">
    <location>
        <position position="238"/>
    </location>
    <ligand>
        <name>Mg(2+)</name>
        <dbReference type="ChEBI" id="CHEBI:18420"/>
    </ligand>
</feature>
<dbReference type="UniPathway" id="UPA00113">
    <property type="reaction ID" value="UER00532"/>
</dbReference>
<dbReference type="SUPFAM" id="SSF53448">
    <property type="entry name" value="Nucleotide-diphospho-sugar transferases"/>
    <property type="match status" value="1"/>
</dbReference>
<keyword evidence="12 18" id="KW-0511">Multifunctional enzyme</keyword>
<feature type="region of interest" description="Pyrophosphorylase" evidence="18">
    <location>
        <begin position="1"/>
        <end position="240"/>
    </location>
</feature>
<dbReference type="GO" id="GO:0071555">
    <property type="term" value="P:cell wall organization"/>
    <property type="evidence" value="ECO:0007669"/>
    <property type="project" value="UniProtKB-KW"/>
</dbReference>
<comment type="subunit">
    <text evidence="18">Homotrimer.</text>
</comment>
<dbReference type="GO" id="GO:0019134">
    <property type="term" value="F:glucosamine-1-phosphate N-acetyltransferase activity"/>
    <property type="evidence" value="ECO:0007669"/>
    <property type="project" value="UniProtKB-UniRule"/>
</dbReference>
<dbReference type="InterPro" id="IPR050065">
    <property type="entry name" value="GlmU-like"/>
</dbReference>
<comment type="catalytic activity">
    <reaction evidence="16 18">
        <text>N-acetyl-alpha-D-glucosamine 1-phosphate + UTP + H(+) = UDP-N-acetyl-alpha-D-glucosamine + diphosphate</text>
        <dbReference type="Rhea" id="RHEA:13509"/>
        <dbReference type="ChEBI" id="CHEBI:15378"/>
        <dbReference type="ChEBI" id="CHEBI:33019"/>
        <dbReference type="ChEBI" id="CHEBI:46398"/>
        <dbReference type="ChEBI" id="CHEBI:57705"/>
        <dbReference type="ChEBI" id="CHEBI:57776"/>
        <dbReference type="EC" id="2.7.7.23"/>
    </reaction>
</comment>
<accession>A0A560HP92</accession>
<keyword evidence="5 18" id="KW-0808">Transferase</keyword>
<feature type="binding site" evidence="18">
    <location>
        <position position="371"/>
    </location>
    <ligand>
        <name>UDP-N-acetyl-alpha-D-glucosamine</name>
        <dbReference type="ChEBI" id="CHEBI:57705"/>
    </ligand>
</feature>
<feature type="binding site" evidence="18">
    <location>
        <position position="34"/>
    </location>
    <ligand>
        <name>UDP-N-acetyl-alpha-D-glucosamine</name>
        <dbReference type="ChEBI" id="CHEBI:57705"/>
    </ligand>
</feature>
<dbReference type="Proteomes" id="UP000318050">
    <property type="component" value="Unassembled WGS sequence"/>
</dbReference>
<dbReference type="EMBL" id="VITT01000030">
    <property type="protein sequence ID" value="TWB48275.1"/>
    <property type="molecule type" value="Genomic_DNA"/>
</dbReference>
<feature type="binding site" evidence="18">
    <location>
        <begin position="380"/>
        <end position="381"/>
    </location>
    <ligand>
        <name>acetyl-CoA</name>
        <dbReference type="ChEBI" id="CHEBI:57288"/>
    </ligand>
</feature>
<dbReference type="Pfam" id="PF00132">
    <property type="entry name" value="Hexapep"/>
    <property type="match status" value="2"/>
</dbReference>
<keyword evidence="14 18" id="KW-0961">Cell wall biogenesis/degradation</keyword>
<feature type="active site" description="Proton acceptor" evidence="18">
    <location>
        <position position="357"/>
    </location>
</feature>
<feature type="binding site" evidence="18">
    <location>
        <position position="113"/>
    </location>
    <ligand>
        <name>Mg(2+)</name>
        <dbReference type="ChEBI" id="CHEBI:18420"/>
    </ligand>
</feature>
<keyword evidence="9 18" id="KW-0460">Magnesium</keyword>
<dbReference type="InterPro" id="IPR025877">
    <property type="entry name" value="MobA-like_NTP_Trfase"/>
</dbReference>
<dbReference type="InterPro" id="IPR029044">
    <property type="entry name" value="Nucleotide-diphossugar_trans"/>
</dbReference>
<feature type="domain" description="MobA-like NTP transferase" evidence="20">
    <location>
        <begin position="17"/>
        <end position="152"/>
    </location>
</feature>
<evidence type="ECO:0000256" key="18">
    <source>
        <dbReference type="HAMAP-Rule" id="MF_01631"/>
    </source>
</evidence>
<comment type="similarity">
    <text evidence="3 18">In the N-terminal section; belongs to the N-acetylglucosamine-1-phosphate uridyltransferase family.</text>
</comment>
<comment type="pathway">
    <text evidence="18">Bacterial outer membrane biogenesis; LPS lipid A biosynthesis.</text>
</comment>
<evidence type="ECO:0000256" key="5">
    <source>
        <dbReference type="ARBA" id="ARBA00022679"/>
    </source>
</evidence>
<dbReference type="Gene3D" id="2.160.10.10">
    <property type="entry name" value="Hexapeptide repeat proteins"/>
    <property type="match status" value="1"/>
</dbReference>
<dbReference type="CDD" id="cd02540">
    <property type="entry name" value="GT2_GlmU_N_bac"/>
    <property type="match status" value="1"/>
</dbReference>
<sequence length="461" mass="47491">MTAPTSIPALACPALACIVLAAGKGTRMKSDLPKVLHPIANEPMVAHVLRAASALNPDRVIVVVGPGQEGVAKAVAPHATVLQPQQLGTADAVKAARTALGEFDGDVLVLFGDTPLVRPETLSLLVQARRGAGNPAVAVLGMRPADPAAYGRLVQDEAGGLTKIVEYLDATPAERAIGLCNAGLMAFDGRRLWAILDAIGSANAKGEFYLTDAVAVARAQGHACAVAEGDPADVEGVNSRVELAKLEKLMQARLRRQAMLNGATLADPDTVWFSADTVLGRDVTVGQNVVFGPGVVVEDGVTIRPFCHLEGVVVRREAIIGPYSRLRPGSDIGAGAHVGNFVEVKASTLGNGAKANHLAYVGDADIGEGTNIGAGAITCNYDGTFKYRTQVGRNVFVGTNATLVAPVQVGDGAFIAGGSTITEAVPADALAIGRGRQVVKEGWAAAFAAMQKARKAALKKG</sequence>
<feature type="binding site" evidence="18">
    <location>
        <position position="345"/>
    </location>
    <ligand>
        <name>UDP-N-acetyl-alpha-D-glucosamine</name>
        <dbReference type="ChEBI" id="CHEBI:57705"/>
    </ligand>
</feature>
<evidence type="ECO:0000313" key="22">
    <source>
        <dbReference type="Proteomes" id="UP000318050"/>
    </source>
</evidence>
<dbReference type="GO" id="GO:0009245">
    <property type="term" value="P:lipid A biosynthetic process"/>
    <property type="evidence" value="ECO:0007669"/>
    <property type="project" value="UniProtKB-UniRule"/>
</dbReference>
<dbReference type="GO" id="GO:0009252">
    <property type="term" value="P:peptidoglycan biosynthetic process"/>
    <property type="evidence" value="ECO:0007669"/>
    <property type="project" value="UniProtKB-UniRule"/>
</dbReference>
<feature type="binding site" evidence="18">
    <location>
        <position position="360"/>
    </location>
    <ligand>
        <name>UDP-N-acetyl-alpha-D-glucosamine</name>
        <dbReference type="ChEBI" id="CHEBI:57705"/>
    </ligand>
</feature>
<dbReference type="InterPro" id="IPR001451">
    <property type="entry name" value="Hexapep"/>
</dbReference>
<feature type="binding site" evidence="18">
    <location>
        <position position="417"/>
    </location>
    <ligand>
        <name>acetyl-CoA</name>
        <dbReference type="ChEBI" id="CHEBI:57288"/>
    </ligand>
</feature>
<reference evidence="21 22" key="1">
    <citation type="submission" date="2019-06" db="EMBL/GenBank/DDBJ databases">
        <title>Genomic Encyclopedia of Type Strains, Phase IV (KMG-V): Genome sequencing to study the core and pangenomes of soil and plant-associated prokaryotes.</title>
        <authorList>
            <person name="Whitman W."/>
        </authorList>
    </citation>
    <scope>NUCLEOTIDE SEQUENCE [LARGE SCALE GENOMIC DNA]</scope>
    <source>
        <strain evidence="21 22">BR 11140</strain>
    </source>
</reference>
<dbReference type="InterPro" id="IPR011004">
    <property type="entry name" value="Trimer_LpxA-like_sf"/>
</dbReference>
<evidence type="ECO:0000256" key="14">
    <source>
        <dbReference type="ARBA" id="ARBA00023316"/>
    </source>
</evidence>
<comment type="catalytic activity">
    <reaction evidence="15 18">
        <text>alpha-D-glucosamine 1-phosphate + acetyl-CoA = N-acetyl-alpha-D-glucosamine 1-phosphate + CoA + H(+)</text>
        <dbReference type="Rhea" id="RHEA:13725"/>
        <dbReference type="ChEBI" id="CHEBI:15378"/>
        <dbReference type="ChEBI" id="CHEBI:57287"/>
        <dbReference type="ChEBI" id="CHEBI:57288"/>
        <dbReference type="ChEBI" id="CHEBI:57776"/>
        <dbReference type="ChEBI" id="CHEBI:58516"/>
        <dbReference type="EC" id="2.3.1.157"/>
    </reaction>
</comment>
<feature type="binding site" evidence="18">
    <location>
        <position position="374"/>
    </location>
    <ligand>
        <name>acetyl-CoA</name>
        <dbReference type="ChEBI" id="CHEBI:57288"/>
    </ligand>
</feature>
<feature type="binding site" evidence="18">
    <location>
        <position position="151"/>
    </location>
    <ligand>
        <name>UDP-N-acetyl-alpha-D-glucosamine</name>
        <dbReference type="ChEBI" id="CHEBI:57705"/>
    </ligand>
</feature>
<evidence type="ECO:0000256" key="17">
    <source>
        <dbReference type="ARBA" id="ARBA00049628"/>
    </source>
</evidence>
<protein>
    <recommendedName>
        <fullName evidence="18">Bifunctional protein GlmU</fullName>
    </recommendedName>
    <domain>
        <recommendedName>
            <fullName evidence="18">UDP-N-acetylglucosamine pyrophosphorylase</fullName>
            <ecNumber evidence="18">2.7.7.23</ecNumber>
        </recommendedName>
        <alternativeName>
            <fullName evidence="18">N-acetylglucosamine-1-phosphate uridyltransferase</fullName>
        </alternativeName>
    </domain>
    <domain>
        <recommendedName>
            <fullName evidence="18">Glucosamine-1-phosphate N-acetyltransferase</fullName>
            <ecNumber evidence="18">2.3.1.157</ecNumber>
        </recommendedName>
    </domain>
</protein>
<dbReference type="SUPFAM" id="SSF51161">
    <property type="entry name" value="Trimeric LpxA-like enzymes"/>
    <property type="match status" value="1"/>
</dbReference>
<dbReference type="EC" id="2.3.1.157" evidence="18"/>
<organism evidence="21 22">
    <name type="scientific">Nitrospirillum amazonense</name>
    <dbReference type="NCBI Taxonomy" id="28077"/>
    <lineage>
        <taxon>Bacteria</taxon>
        <taxon>Pseudomonadati</taxon>
        <taxon>Pseudomonadota</taxon>
        <taxon>Alphaproteobacteria</taxon>
        <taxon>Rhodospirillales</taxon>
        <taxon>Azospirillaceae</taxon>
        <taxon>Nitrospirillum</taxon>
    </lineage>
</organism>
<keyword evidence="4 18" id="KW-0963">Cytoplasm</keyword>
<comment type="cofactor">
    <cofactor evidence="18">
        <name>Mg(2+)</name>
        <dbReference type="ChEBI" id="CHEBI:18420"/>
    </cofactor>
    <text evidence="18">Binds 1 Mg(2+) ion per subunit.</text>
</comment>
<dbReference type="NCBIfam" id="TIGR01173">
    <property type="entry name" value="glmU"/>
    <property type="match status" value="1"/>
</dbReference>
<dbReference type="HAMAP" id="MF_01631">
    <property type="entry name" value="GlmU"/>
    <property type="match status" value="1"/>
</dbReference>
<evidence type="ECO:0000256" key="3">
    <source>
        <dbReference type="ARBA" id="ARBA00007947"/>
    </source>
</evidence>
<feature type="binding site" evidence="18">
    <location>
        <position position="327"/>
    </location>
    <ligand>
        <name>UDP-N-acetyl-alpha-D-glucosamine</name>
        <dbReference type="ChEBI" id="CHEBI:57705"/>
    </ligand>
</feature>
<feature type="binding site" evidence="18">
    <location>
        <begin position="88"/>
        <end position="89"/>
    </location>
    <ligand>
        <name>UDP-N-acetyl-alpha-D-glucosamine</name>
        <dbReference type="ChEBI" id="CHEBI:57705"/>
    </ligand>
</feature>
<feature type="region of interest" description="N-acetyltransferase" evidence="18">
    <location>
        <begin position="262"/>
        <end position="461"/>
    </location>
</feature>
<evidence type="ECO:0000256" key="19">
    <source>
        <dbReference type="SAM" id="SignalP"/>
    </source>
</evidence>
<comment type="caution">
    <text evidence="21">The sequence shown here is derived from an EMBL/GenBank/DDBJ whole genome shotgun (WGS) entry which is preliminary data.</text>
</comment>
<keyword evidence="8 18" id="KW-0677">Repeat</keyword>
<evidence type="ECO:0000313" key="21">
    <source>
        <dbReference type="EMBL" id="TWB48275.1"/>
    </source>
</evidence>
<evidence type="ECO:0000256" key="7">
    <source>
        <dbReference type="ARBA" id="ARBA00022723"/>
    </source>
</evidence>
<gene>
    <name evidence="18" type="primary">glmU</name>
    <name evidence="21" type="ORF">FBZ92_13061</name>
</gene>
<keyword evidence="7 18" id="KW-0479">Metal-binding</keyword>
<feature type="binding site" evidence="18">
    <location>
        <position position="166"/>
    </location>
    <ligand>
        <name>UDP-N-acetyl-alpha-D-glucosamine</name>
        <dbReference type="ChEBI" id="CHEBI:57705"/>
    </ligand>
</feature>
<feature type="binding site" evidence="18">
    <location>
        <position position="434"/>
    </location>
    <ligand>
        <name>acetyl-CoA</name>
        <dbReference type="ChEBI" id="CHEBI:57288"/>
    </ligand>
</feature>
<comment type="subcellular location">
    <subcellularLocation>
        <location evidence="1 18">Cytoplasm</location>
    </subcellularLocation>
</comment>
<feature type="binding site" evidence="18">
    <location>
        <begin position="20"/>
        <end position="23"/>
    </location>
    <ligand>
        <name>UDP-N-acetyl-alpha-D-glucosamine</name>
        <dbReference type="ChEBI" id="CHEBI:57705"/>
    </ligand>
</feature>
<dbReference type="GO" id="GO:0000902">
    <property type="term" value="P:cell morphogenesis"/>
    <property type="evidence" value="ECO:0007669"/>
    <property type="project" value="UniProtKB-UniRule"/>
</dbReference>
<comment type="pathway">
    <text evidence="18">Nucleotide-sugar biosynthesis; UDP-N-acetyl-alpha-D-glucosamine biosynthesis; N-acetyl-alpha-D-glucosamine 1-phosphate from alpha-D-glucosamine 6-phosphate (route II): step 2/2.</text>
</comment>
<feature type="region of interest" description="Linker" evidence="18">
    <location>
        <begin position="241"/>
        <end position="261"/>
    </location>
</feature>
<feature type="chain" id="PRO_5022050885" description="Bifunctional protein GlmU" evidence="19">
    <location>
        <begin position="22"/>
        <end position="461"/>
    </location>
</feature>
<name>A0A560HP92_9PROT</name>
<dbReference type="EC" id="2.7.7.23" evidence="18"/>
<dbReference type="UniPathway" id="UPA00973"/>
<dbReference type="GO" id="GO:0006048">
    <property type="term" value="P:UDP-N-acetylglucosamine biosynthetic process"/>
    <property type="evidence" value="ECO:0007669"/>
    <property type="project" value="UniProtKB-UniPathway"/>
</dbReference>
<keyword evidence="19" id="KW-0732">Signal</keyword>
<feature type="binding site" evidence="18">
    <location>
        <position position="181"/>
    </location>
    <ligand>
        <name>UDP-N-acetyl-alpha-D-glucosamine</name>
        <dbReference type="ChEBI" id="CHEBI:57705"/>
    </ligand>
</feature>
<comment type="similarity">
    <text evidence="2 18">In the C-terminal section; belongs to the transferase hexapeptide repeat family.</text>
</comment>
<dbReference type="PANTHER" id="PTHR43584">
    <property type="entry name" value="NUCLEOTIDYL TRANSFERASE"/>
    <property type="match status" value="1"/>
</dbReference>
<comment type="pathway">
    <text evidence="18">Nucleotide-sugar biosynthesis; UDP-N-acetyl-alpha-D-glucosamine biosynthesis; UDP-N-acetyl-alpha-D-glucosamine from N-acetyl-alpha-D-glucosamine 1-phosphate: step 1/1.</text>
</comment>
<dbReference type="Pfam" id="PF12804">
    <property type="entry name" value="NTP_transf_3"/>
    <property type="match status" value="1"/>
</dbReference>
<dbReference type="Gene3D" id="3.90.550.10">
    <property type="entry name" value="Spore Coat Polysaccharide Biosynthesis Protein SpsA, Chain A"/>
    <property type="match status" value="1"/>
</dbReference>
<evidence type="ECO:0000256" key="11">
    <source>
        <dbReference type="ARBA" id="ARBA00022984"/>
    </source>
</evidence>
<dbReference type="NCBIfam" id="NF010933">
    <property type="entry name" value="PRK14353.1"/>
    <property type="match status" value="1"/>
</dbReference>
<dbReference type="InterPro" id="IPR018357">
    <property type="entry name" value="Hexapep_transf_CS"/>
</dbReference>
<proteinExistence type="inferred from homology"/>
<evidence type="ECO:0000256" key="13">
    <source>
        <dbReference type="ARBA" id="ARBA00023315"/>
    </source>
</evidence>
<dbReference type="GO" id="GO:0000287">
    <property type="term" value="F:magnesium ion binding"/>
    <property type="evidence" value="ECO:0007669"/>
    <property type="project" value="UniProtKB-UniRule"/>
</dbReference>
<dbReference type="GO" id="GO:0016020">
    <property type="term" value="C:membrane"/>
    <property type="evidence" value="ECO:0007669"/>
    <property type="project" value="GOC"/>
</dbReference>
<evidence type="ECO:0000256" key="16">
    <source>
        <dbReference type="ARBA" id="ARBA00048493"/>
    </source>
</evidence>
<feature type="binding site" evidence="18">
    <location>
        <position position="238"/>
    </location>
    <ligand>
        <name>UDP-N-acetyl-alpha-D-glucosamine</name>
        <dbReference type="ChEBI" id="CHEBI:57705"/>
    </ligand>
</feature>
<evidence type="ECO:0000256" key="1">
    <source>
        <dbReference type="ARBA" id="ARBA00004496"/>
    </source>
</evidence>